<comment type="caution">
    <text evidence="2">The sequence shown here is derived from an EMBL/GenBank/DDBJ whole genome shotgun (WGS) entry which is preliminary data.</text>
</comment>
<dbReference type="Proteomes" id="UP001470230">
    <property type="component" value="Unassembled WGS sequence"/>
</dbReference>
<keyword evidence="1" id="KW-1133">Transmembrane helix</keyword>
<keyword evidence="1" id="KW-0472">Membrane</keyword>
<evidence type="ECO:0000256" key="1">
    <source>
        <dbReference type="SAM" id="Phobius"/>
    </source>
</evidence>
<evidence type="ECO:0000313" key="2">
    <source>
        <dbReference type="EMBL" id="KAK8892410.1"/>
    </source>
</evidence>
<accession>A0ABR2KMP1</accession>
<protein>
    <submittedName>
        <fullName evidence="2">Uncharacterized protein</fullName>
    </submittedName>
</protein>
<dbReference type="EMBL" id="JAPFFF010000004">
    <property type="protein sequence ID" value="KAK8892410.1"/>
    <property type="molecule type" value="Genomic_DNA"/>
</dbReference>
<gene>
    <name evidence="2" type="ORF">M9Y10_029637</name>
</gene>
<proteinExistence type="predicted"/>
<keyword evidence="3" id="KW-1185">Reference proteome</keyword>
<reference evidence="2 3" key="1">
    <citation type="submission" date="2024-04" db="EMBL/GenBank/DDBJ databases">
        <title>Tritrichomonas musculus Genome.</title>
        <authorList>
            <person name="Alves-Ferreira E."/>
            <person name="Grigg M."/>
            <person name="Lorenzi H."/>
            <person name="Galac M."/>
        </authorList>
    </citation>
    <scope>NUCLEOTIDE SEQUENCE [LARGE SCALE GENOMIC DNA]</scope>
    <source>
        <strain evidence="2 3">EAF2021</strain>
    </source>
</reference>
<evidence type="ECO:0000313" key="3">
    <source>
        <dbReference type="Proteomes" id="UP001470230"/>
    </source>
</evidence>
<name>A0ABR2KMP1_9EUKA</name>
<organism evidence="2 3">
    <name type="scientific">Tritrichomonas musculus</name>
    <dbReference type="NCBI Taxonomy" id="1915356"/>
    <lineage>
        <taxon>Eukaryota</taxon>
        <taxon>Metamonada</taxon>
        <taxon>Parabasalia</taxon>
        <taxon>Tritrichomonadida</taxon>
        <taxon>Tritrichomonadidae</taxon>
        <taxon>Tritrichomonas</taxon>
    </lineage>
</organism>
<keyword evidence="1" id="KW-0812">Transmembrane</keyword>
<sequence length="642" mass="76022">MYFFFISKLTLECFHIDKLILLIYLAIYYIYIFTLYHIFNININIYNKYSNDQIFKKECYVFINGEQAKQNTSDCFVHSYYRQYLSCHLGVPPSQAQIGRVLVLGSAGKIGLSLTKSLKKNQIPFLEIRGRYQFDLNNSQIFEIFDTLNITHVYDLVRHQEGEILHNKINDYFLRKNIIVTRFVDREIDSKFDQIISSYEPFGNQYMKLNVSRIFNHTFYCIVENKCKYFSFSEKKKFITSTEISIELLKALSQKVPKIKRIVFKAYSEKQIWNKVLEFKRDRLDRNDIFYSIFNDIYKDSIDRKVNPFLSIGYLTTNDEKHYSNAANTLKMYQKVLDQYPDISVEITLFWVMLFNTTKFEDCIRIDKHLRFRLHVIDVSKKDMQTVLDVLHTTFIPEYFFRDISTKLGNGELLMTGSSDAYPSPSLFEIAQRKLVGPFTILKSDRIRAPEFNESFYYYLEKQDTVTSALDHAKEPCDFHHYLLSSLGHLGDVQGTVRSTMKELNGWIFGKYCYAVDAAFVWDMMMFKVPFYIVQMPNSMHKHHKFVSYKTPRFKLSHKVRASMFLCNGIPTKYINGYLRNNWGVSYDFQTSKHDKNRGKFGHLLYDLVQMNDQKLTNYQKSTIVFKIVYNNDRDNYNTSVI</sequence>
<feature type="transmembrane region" description="Helical" evidence="1">
    <location>
        <begin position="21"/>
        <end position="39"/>
    </location>
</feature>